<dbReference type="Gene3D" id="3.40.1190.20">
    <property type="match status" value="1"/>
</dbReference>
<evidence type="ECO:0000259" key="8">
    <source>
        <dbReference type="Pfam" id="PF00294"/>
    </source>
</evidence>
<dbReference type="InterPro" id="IPR029056">
    <property type="entry name" value="Ribokinase-like"/>
</dbReference>
<dbReference type="PIRSF" id="PIRSF000535">
    <property type="entry name" value="1PFK/6PFK/LacC"/>
    <property type="match status" value="1"/>
</dbReference>
<keyword evidence="10" id="KW-1185">Reference proteome</keyword>
<evidence type="ECO:0000256" key="1">
    <source>
        <dbReference type="ARBA" id="ARBA00010688"/>
    </source>
</evidence>
<dbReference type="PANTHER" id="PTHR46566:SF2">
    <property type="entry name" value="ATP-DEPENDENT 6-PHOSPHOFRUCTOKINASE ISOZYME 2"/>
    <property type="match status" value="1"/>
</dbReference>
<dbReference type="InterPro" id="IPR017583">
    <property type="entry name" value="Tagatose/fructose_Pkinase"/>
</dbReference>
<evidence type="ECO:0000256" key="5">
    <source>
        <dbReference type="ARBA" id="ARBA00022840"/>
    </source>
</evidence>
<keyword evidence="3" id="KW-0547">Nucleotide-binding</keyword>
<feature type="region of interest" description="Disordered" evidence="7">
    <location>
        <begin position="302"/>
        <end position="331"/>
    </location>
</feature>
<dbReference type="EMBL" id="CP118615">
    <property type="protein sequence ID" value="WDZ83620.1"/>
    <property type="molecule type" value="Genomic_DNA"/>
</dbReference>
<keyword evidence="4 9" id="KW-0418">Kinase</keyword>
<evidence type="ECO:0000256" key="4">
    <source>
        <dbReference type="ARBA" id="ARBA00022777"/>
    </source>
</evidence>
<organism evidence="9 10">
    <name type="scientific">Micromonospora cathayae</name>
    <dbReference type="NCBI Taxonomy" id="3028804"/>
    <lineage>
        <taxon>Bacteria</taxon>
        <taxon>Bacillati</taxon>
        <taxon>Actinomycetota</taxon>
        <taxon>Actinomycetes</taxon>
        <taxon>Micromonosporales</taxon>
        <taxon>Micromonosporaceae</taxon>
        <taxon>Micromonospora</taxon>
    </lineage>
</organism>
<dbReference type="PANTHER" id="PTHR46566">
    <property type="entry name" value="1-PHOSPHOFRUCTOKINASE-RELATED"/>
    <property type="match status" value="1"/>
</dbReference>
<feature type="compositionally biased region" description="Basic and acidic residues" evidence="7">
    <location>
        <begin position="316"/>
        <end position="331"/>
    </location>
</feature>
<accession>A0ABY7ZL03</accession>
<evidence type="ECO:0000313" key="9">
    <source>
        <dbReference type="EMBL" id="WDZ83620.1"/>
    </source>
</evidence>
<dbReference type="InterPro" id="IPR011611">
    <property type="entry name" value="PfkB_dom"/>
</dbReference>
<evidence type="ECO:0000256" key="6">
    <source>
        <dbReference type="PIRNR" id="PIRNR000535"/>
    </source>
</evidence>
<dbReference type="Proteomes" id="UP001219605">
    <property type="component" value="Chromosome"/>
</dbReference>
<dbReference type="Pfam" id="PF00294">
    <property type="entry name" value="PfkB"/>
    <property type="match status" value="1"/>
</dbReference>
<feature type="domain" description="Carbohydrate kinase PfkB" evidence="8">
    <location>
        <begin position="26"/>
        <end position="288"/>
    </location>
</feature>
<evidence type="ECO:0000256" key="3">
    <source>
        <dbReference type="ARBA" id="ARBA00022741"/>
    </source>
</evidence>
<gene>
    <name evidence="9" type="ORF">PVK37_24615</name>
</gene>
<proteinExistence type="inferred from homology"/>
<evidence type="ECO:0000256" key="7">
    <source>
        <dbReference type="SAM" id="MobiDB-lite"/>
    </source>
</evidence>
<dbReference type="RefSeq" id="WP_275030178.1">
    <property type="nucleotide sequence ID" value="NZ_CP118615.1"/>
</dbReference>
<comment type="similarity">
    <text evidence="1">Belongs to the carbohydrate kinase PfkB family.</text>
</comment>
<reference evidence="9 10" key="1">
    <citation type="submission" date="2023-02" db="EMBL/GenBank/DDBJ databases">
        <authorList>
            <person name="Mo P."/>
        </authorList>
    </citation>
    <scope>NUCLEOTIDE SEQUENCE [LARGE SCALE GENOMIC DNA]</scope>
    <source>
        <strain evidence="9 10">HUAS 3</strain>
    </source>
</reference>
<keyword evidence="2 6" id="KW-0808">Transferase</keyword>
<evidence type="ECO:0000256" key="2">
    <source>
        <dbReference type="ARBA" id="ARBA00022679"/>
    </source>
</evidence>
<protein>
    <submittedName>
        <fullName evidence="9">PfkB family carbohydrate kinase</fullName>
    </submittedName>
</protein>
<dbReference type="GO" id="GO:0016301">
    <property type="term" value="F:kinase activity"/>
    <property type="evidence" value="ECO:0007669"/>
    <property type="project" value="UniProtKB-KW"/>
</dbReference>
<dbReference type="SUPFAM" id="SSF53613">
    <property type="entry name" value="Ribokinase-like"/>
    <property type="match status" value="1"/>
</dbReference>
<name>A0ABY7ZL03_9ACTN</name>
<sequence length="331" mass="34070">MDERVMVFAPAPLLTVTIEQQADTLELHLHPGGQGVWQSRMITCLGTPVTLCVALGGEVGAALGKLLVDEDVTLRVVNGGSTTGWYVHDRRDGSRAEVAENPGTPMARHDIDELYTVTLTEGLRAPVSVLSGPADPDVVDPDIYRRLAADLTANGGTVVADLSGAHLAAVLDGGIAVLKVSHEELIDDGLADDDSVGALLAAGRALRERGAASVLISRAGEPALALLDDQPPMLVHAPPLELADHRGAGDSMTAGVAAVLARGGDLTEAVRTGAAAGALNVTRHGLGTGRAEAVRELAGRVRLTPLDEGTAGKQTGNEKTEDGRTGDDGGR</sequence>
<evidence type="ECO:0000313" key="10">
    <source>
        <dbReference type="Proteomes" id="UP001219605"/>
    </source>
</evidence>
<keyword evidence="5" id="KW-0067">ATP-binding</keyword>